<sequence>MKSKLKSLPCLPLEQERRHLVNLNEF</sequence>
<organism evidence="1">
    <name type="scientific">Lotus japonicus</name>
    <name type="common">Lotus corniculatus var. japonicus</name>
    <dbReference type="NCBI Taxonomy" id="34305"/>
    <lineage>
        <taxon>Eukaryota</taxon>
        <taxon>Viridiplantae</taxon>
        <taxon>Streptophyta</taxon>
        <taxon>Embryophyta</taxon>
        <taxon>Tracheophyta</taxon>
        <taxon>Spermatophyta</taxon>
        <taxon>Magnoliopsida</taxon>
        <taxon>eudicotyledons</taxon>
        <taxon>Gunneridae</taxon>
        <taxon>Pentapetalae</taxon>
        <taxon>rosids</taxon>
        <taxon>fabids</taxon>
        <taxon>Fabales</taxon>
        <taxon>Fabaceae</taxon>
        <taxon>Papilionoideae</taxon>
        <taxon>50 kb inversion clade</taxon>
        <taxon>NPAAA clade</taxon>
        <taxon>Hologalegina</taxon>
        <taxon>robinioid clade</taxon>
        <taxon>Loteae</taxon>
        <taxon>Lotus</taxon>
    </lineage>
</organism>
<reference evidence="1" key="1">
    <citation type="submission" date="2012-05" db="EMBL/GenBank/DDBJ databases">
        <authorList>
            <person name="Krishnakumar V."/>
            <person name="Cheung F."/>
            <person name="Xiao Y."/>
            <person name="Chan A."/>
            <person name="Moskal W.A."/>
            <person name="Town C.D."/>
        </authorList>
    </citation>
    <scope>NUCLEOTIDE SEQUENCE</scope>
</reference>
<accession>I3TAB4</accession>
<dbReference type="AlphaFoldDB" id="I3TAB4"/>
<name>I3TAB4_LOTJA</name>
<protein>
    <submittedName>
        <fullName evidence="1">Uncharacterized protein</fullName>
    </submittedName>
</protein>
<evidence type="ECO:0000313" key="1">
    <source>
        <dbReference type="EMBL" id="AFK49456.1"/>
    </source>
</evidence>
<proteinExistence type="evidence at transcript level"/>
<dbReference type="EMBL" id="BT149662">
    <property type="protein sequence ID" value="AFK49456.1"/>
    <property type="molecule type" value="mRNA"/>
</dbReference>